<dbReference type="Pfam" id="PF13419">
    <property type="entry name" value="HAD_2"/>
    <property type="match status" value="1"/>
</dbReference>
<reference evidence="5 6" key="1">
    <citation type="submission" date="2019-05" db="EMBL/GenBank/DDBJ databases">
        <title>Arcobacter sp. nov., isolated from sea sediment.</title>
        <authorList>
            <person name="Kim W."/>
        </authorList>
    </citation>
    <scope>NUCLEOTIDE SEQUENCE [LARGE SCALE GENOMIC DNA]</scope>
    <source>
        <strain evidence="5 6">CAU 1517</strain>
    </source>
</reference>
<dbReference type="InterPro" id="IPR023214">
    <property type="entry name" value="HAD_sf"/>
</dbReference>
<evidence type="ECO:0000313" key="6">
    <source>
        <dbReference type="Proteomes" id="UP000308901"/>
    </source>
</evidence>
<accession>A0A5R8Y2J2</accession>
<dbReference type="PANTHER" id="PTHR43434">
    <property type="entry name" value="PHOSPHOGLYCOLATE PHOSPHATASE"/>
    <property type="match status" value="1"/>
</dbReference>
<dbReference type="InterPro" id="IPR041492">
    <property type="entry name" value="HAD_2"/>
</dbReference>
<comment type="catalytic activity">
    <reaction evidence="1">
        <text>2-phosphoglycolate + H2O = glycolate + phosphate</text>
        <dbReference type="Rhea" id="RHEA:14369"/>
        <dbReference type="ChEBI" id="CHEBI:15377"/>
        <dbReference type="ChEBI" id="CHEBI:29805"/>
        <dbReference type="ChEBI" id="CHEBI:43474"/>
        <dbReference type="ChEBI" id="CHEBI:58033"/>
        <dbReference type="EC" id="3.1.3.18"/>
    </reaction>
</comment>
<dbReference type="Gene3D" id="1.10.150.240">
    <property type="entry name" value="Putative phosphatase, domain 2"/>
    <property type="match status" value="1"/>
</dbReference>
<evidence type="ECO:0000256" key="4">
    <source>
        <dbReference type="ARBA" id="ARBA00013078"/>
    </source>
</evidence>
<name>A0A5R8Y2J2_9BACT</name>
<dbReference type="SUPFAM" id="SSF56784">
    <property type="entry name" value="HAD-like"/>
    <property type="match status" value="1"/>
</dbReference>
<dbReference type="GO" id="GO:0006281">
    <property type="term" value="P:DNA repair"/>
    <property type="evidence" value="ECO:0007669"/>
    <property type="project" value="TreeGrafter"/>
</dbReference>
<comment type="similarity">
    <text evidence="3">Belongs to the HAD-like hydrolase superfamily. CbbY/CbbZ/Gph/YieH family.</text>
</comment>
<dbReference type="OrthoDB" id="9793014at2"/>
<dbReference type="SFLD" id="SFLDG01135">
    <property type="entry name" value="C1.5.6:_HAD__Beta-PGM__Phospha"/>
    <property type="match status" value="1"/>
</dbReference>
<proteinExistence type="inferred from homology"/>
<dbReference type="InterPro" id="IPR036412">
    <property type="entry name" value="HAD-like_sf"/>
</dbReference>
<evidence type="ECO:0000313" key="5">
    <source>
        <dbReference type="EMBL" id="TLP39483.1"/>
    </source>
</evidence>
<gene>
    <name evidence="5" type="ORF">FDK22_06325</name>
</gene>
<dbReference type="GO" id="GO:0008967">
    <property type="term" value="F:phosphoglycolate phosphatase activity"/>
    <property type="evidence" value="ECO:0007669"/>
    <property type="project" value="UniProtKB-EC"/>
</dbReference>
<evidence type="ECO:0000256" key="3">
    <source>
        <dbReference type="ARBA" id="ARBA00006171"/>
    </source>
</evidence>
<dbReference type="SFLD" id="SFLDG01129">
    <property type="entry name" value="C1.5:_HAD__Beta-PGM__Phosphata"/>
    <property type="match status" value="1"/>
</dbReference>
<dbReference type="PANTHER" id="PTHR43434:SF1">
    <property type="entry name" value="PHOSPHOGLYCOLATE PHOSPHATASE"/>
    <property type="match status" value="1"/>
</dbReference>
<sequence length="217" mass="24822">MKNIILFDLDGTLIDSTDAILSTFQHSFKEMNYDFKGSNEDIKSLIGYPLDVMYLKLGIKEKFVWDFVDTYKKRYKLISKQQTELLETAKESLQYASTFARLSVVTTKTGSYSKELLEHMEVMHYFEHLIGREDVQNPKPHPEPINKTLELMNVEKNSNIWMIGDTELDLIAANSAGIKSVGVLCGYGDISTLKKHTPYIVKNSLEAVKLIEENSRL</sequence>
<evidence type="ECO:0000256" key="1">
    <source>
        <dbReference type="ARBA" id="ARBA00000830"/>
    </source>
</evidence>
<dbReference type="EC" id="3.1.3.18" evidence="4"/>
<dbReference type="Gene3D" id="3.40.50.1000">
    <property type="entry name" value="HAD superfamily/HAD-like"/>
    <property type="match status" value="1"/>
</dbReference>
<dbReference type="RefSeq" id="WP_138152066.1">
    <property type="nucleotide sequence ID" value="NZ_CBDDKQ010000002.1"/>
</dbReference>
<protein>
    <recommendedName>
        <fullName evidence="4">phosphoglycolate phosphatase</fullName>
        <ecNumber evidence="4">3.1.3.18</ecNumber>
    </recommendedName>
</protein>
<keyword evidence="5" id="KW-0378">Hydrolase</keyword>
<keyword evidence="6" id="KW-1185">Reference proteome</keyword>
<dbReference type="InterPro" id="IPR050155">
    <property type="entry name" value="HAD-like_hydrolase_sf"/>
</dbReference>
<dbReference type="Proteomes" id="UP000308901">
    <property type="component" value="Unassembled WGS sequence"/>
</dbReference>
<organism evidence="5 6">
    <name type="scientific">Arcobacter arenosus</name>
    <dbReference type="NCBI Taxonomy" id="2576037"/>
    <lineage>
        <taxon>Bacteria</taxon>
        <taxon>Pseudomonadati</taxon>
        <taxon>Campylobacterota</taxon>
        <taxon>Epsilonproteobacteria</taxon>
        <taxon>Campylobacterales</taxon>
        <taxon>Arcobacteraceae</taxon>
        <taxon>Arcobacter</taxon>
    </lineage>
</organism>
<dbReference type="EMBL" id="VANU01000002">
    <property type="protein sequence ID" value="TLP39483.1"/>
    <property type="molecule type" value="Genomic_DNA"/>
</dbReference>
<comment type="pathway">
    <text evidence="2">Organic acid metabolism; glycolate biosynthesis; glycolate from 2-phosphoglycolate: step 1/1.</text>
</comment>
<comment type="caution">
    <text evidence="5">The sequence shown here is derived from an EMBL/GenBank/DDBJ whole genome shotgun (WGS) entry which is preliminary data.</text>
</comment>
<dbReference type="GO" id="GO:0005829">
    <property type="term" value="C:cytosol"/>
    <property type="evidence" value="ECO:0007669"/>
    <property type="project" value="TreeGrafter"/>
</dbReference>
<dbReference type="InterPro" id="IPR023198">
    <property type="entry name" value="PGP-like_dom2"/>
</dbReference>
<dbReference type="AlphaFoldDB" id="A0A5R8Y2J2"/>
<dbReference type="SFLD" id="SFLDS00003">
    <property type="entry name" value="Haloacid_Dehalogenase"/>
    <property type="match status" value="1"/>
</dbReference>
<evidence type="ECO:0000256" key="2">
    <source>
        <dbReference type="ARBA" id="ARBA00004818"/>
    </source>
</evidence>